<feature type="compositionally biased region" description="Basic and acidic residues" evidence="1">
    <location>
        <begin position="7"/>
        <end position="17"/>
    </location>
</feature>
<keyword evidence="5" id="KW-1185">Reference proteome</keyword>
<evidence type="ECO:0000256" key="1">
    <source>
        <dbReference type="SAM" id="MobiDB-lite"/>
    </source>
</evidence>
<feature type="transmembrane region" description="Helical" evidence="2">
    <location>
        <begin position="424"/>
        <end position="449"/>
    </location>
</feature>
<dbReference type="Pfam" id="PF03929">
    <property type="entry name" value="PepSY_TM"/>
    <property type="match status" value="1"/>
</dbReference>
<organism evidence="4 5">
    <name type="scientific">Gordonia oryzae</name>
    <dbReference type="NCBI Taxonomy" id="2487349"/>
    <lineage>
        <taxon>Bacteria</taxon>
        <taxon>Bacillati</taxon>
        <taxon>Actinomycetota</taxon>
        <taxon>Actinomycetes</taxon>
        <taxon>Mycobacteriales</taxon>
        <taxon>Gordoniaceae</taxon>
        <taxon>Gordonia</taxon>
    </lineage>
</organism>
<feature type="transmembrane region" description="Helical" evidence="2">
    <location>
        <begin position="245"/>
        <end position="267"/>
    </location>
</feature>
<feature type="domain" description="PepSY" evidence="3">
    <location>
        <begin position="81"/>
        <end position="147"/>
    </location>
</feature>
<dbReference type="Proteomes" id="UP000267536">
    <property type="component" value="Unassembled WGS sequence"/>
</dbReference>
<keyword evidence="2" id="KW-1133">Transmembrane helix</keyword>
<feature type="transmembrane region" description="Helical" evidence="2">
    <location>
        <begin position="198"/>
        <end position="219"/>
    </location>
</feature>
<feature type="compositionally biased region" description="Basic and acidic residues" evidence="1">
    <location>
        <begin position="557"/>
        <end position="566"/>
    </location>
</feature>
<comment type="caution">
    <text evidence="4">The sequence shown here is derived from an EMBL/GenBank/DDBJ whole genome shotgun (WGS) entry which is preliminary data.</text>
</comment>
<gene>
    <name evidence="4" type="ORF">EF294_15350</name>
</gene>
<dbReference type="PANTHER" id="PTHR34219">
    <property type="entry name" value="IRON-REGULATED INNER MEMBRANE PROTEIN-RELATED"/>
    <property type="match status" value="1"/>
</dbReference>
<dbReference type="RefSeq" id="WP_123931554.1">
    <property type="nucleotide sequence ID" value="NZ_JBPSDP010000011.1"/>
</dbReference>
<reference evidence="4 5" key="1">
    <citation type="submission" date="2018-11" db="EMBL/GenBank/DDBJ databases">
        <title>Draft genome sequence of Gordonia sp. RS15-1S isolated from rice stems.</title>
        <authorList>
            <person name="Muangham S."/>
        </authorList>
    </citation>
    <scope>NUCLEOTIDE SEQUENCE [LARGE SCALE GENOMIC DNA]</scope>
    <source>
        <strain evidence="4 5">RS15-1S</strain>
    </source>
</reference>
<accession>A0A3N4GHD9</accession>
<sequence>MNSTDTPSRDTSPREPSSRANRRASTAVLRRIWRLHFWVGLFAAPVLVTLALSGLVILYSQPLDNFLNRDLFVVQQGASTVPLDRQVAVAIAHIGDAGTLEAVTPPDKPDHSTRIDFTATDAQSYPNAGADVIQVFIDPYTGAFLGQRDQLSGLVGFANQVHRMFGNDGPTIQLPSLGHIINPDSYPDATIPVGIGNLWFELTATWILVLLLSGIYLWWPRAIEASKPLLKVRWGRGGRIRWRDVHALVGVVISIVLICYIVSGMTWSRYWGENWRAVAATFTPDTSVDAPSTPAKVGDYDRLGRRIAWAATTDPVYASTPGVKPGSLPARISYADIHAIAQKEGMIPGYSIIPPTDSTTDGKPTFGSYMVINRWPQRLSEQRTLYLDQFTGATIANSTADQSGALSRLTSFGIAMHMGNQLGVVTRITATGACLGLLVMVFTGIMMWWRRRRPGSTGLPAPANEQTRADTPKGAVYAITAIAVVLGVLYPVFGVSVLVVLVVELILARRRRERATSVSDPDANDAAPPTSVYPPLADVVFNNGNRVVTTVPADPDGGERSPAEPE</sequence>
<feature type="transmembrane region" description="Helical" evidence="2">
    <location>
        <begin position="474"/>
        <end position="507"/>
    </location>
</feature>
<keyword evidence="2" id="KW-0472">Membrane</keyword>
<dbReference type="InterPro" id="IPR025711">
    <property type="entry name" value="PepSY"/>
</dbReference>
<dbReference type="EMBL" id="RKMH01000011">
    <property type="protein sequence ID" value="RPA58541.1"/>
    <property type="molecule type" value="Genomic_DNA"/>
</dbReference>
<protein>
    <submittedName>
        <fullName evidence="4">PepSY domain-containing protein</fullName>
    </submittedName>
</protein>
<dbReference type="InterPro" id="IPR005625">
    <property type="entry name" value="PepSY-ass_TM"/>
</dbReference>
<name>A0A3N4GHD9_9ACTN</name>
<keyword evidence="2" id="KW-0812">Transmembrane</keyword>
<dbReference type="OrthoDB" id="9791166at2"/>
<feature type="region of interest" description="Disordered" evidence="1">
    <location>
        <begin position="547"/>
        <end position="566"/>
    </location>
</feature>
<feature type="region of interest" description="Disordered" evidence="1">
    <location>
        <begin position="514"/>
        <end position="537"/>
    </location>
</feature>
<dbReference type="Pfam" id="PF03413">
    <property type="entry name" value="PepSY"/>
    <property type="match status" value="1"/>
</dbReference>
<feature type="region of interest" description="Disordered" evidence="1">
    <location>
        <begin position="1"/>
        <end position="22"/>
    </location>
</feature>
<evidence type="ECO:0000256" key="2">
    <source>
        <dbReference type="SAM" id="Phobius"/>
    </source>
</evidence>
<evidence type="ECO:0000259" key="3">
    <source>
        <dbReference type="Pfam" id="PF03413"/>
    </source>
</evidence>
<feature type="transmembrane region" description="Helical" evidence="2">
    <location>
        <begin position="35"/>
        <end position="59"/>
    </location>
</feature>
<evidence type="ECO:0000313" key="4">
    <source>
        <dbReference type="EMBL" id="RPA58541.1"/>
    </source>
</evidence>
<dbReference type="PANTHER" id="PTHR34219:SF1">
    <property type="entry name" value="PEPSY DOMAIN-CONTAINING PROTEIN"/>
    <property type="match status" value="1"/>
</dbReference>
<evidence type="ECO:0000313" key="5">
    <source>
        <dbReference type="Proteomes" id="UP000267536"/>
    </source>
</evidence>
<proteinExistence type="predicted"/>
<dbReference type="AlphaFoldDB" id="A0A3N4GHD9"/>